<keyword evidence="2" id="KW-1185">Reference proteome</keyword>
<dbReference type="EMBL" id="CAXAMN010022884">
    <property type="protein sequence ID" value="CAK9073472.1"/>
    <property type="molecule type" value="Genomic_DNA"/>
</dbReference>
<name>A0ABP0PEK6_9DINO</name>
<accession>A0ABP0PEK6</accession>
<dbReference type="Proteomes" id="UP001642484">
    <property type="component" value="Unassembled WGS sequence"/>
</dbReference>
<organism evidence="1 2">
    <name type="scientific">Durusdinium trenchii</name>
    <dbReference type="NCBI Taxonomy" id="1381693"/>
    <lineage>
        <taxon>Eukaryota</taxon>
        <taxon>Sar</taxon>
        <taxon>Alveolata</taxon>
        <taxon>Dinophyceae</taxon>
        <taxon>Suessiales</taxon>
        <taxon>Symbiodiniaceae</taxon>
        <taxon>Durusdinium</taxon>
    </lineage>
</organism>
<reference evidence="1 2" key="1">
    <citation type="submission" date="2024-02" db="EMBL/GenBank/DDBJ databases">
        <authorList>
            <person name="Chen Y."/>
            <person name="Shah S."/>
            <person name="Dougan E. K."/>
            <person name="Thang M."/>
            <person name="Chan C."/>
        </authorList>
    </citation>
    <scope>NUCLEOTIDE SEQUENCE [LARGE SCALE GENOMIC DNA]</scope>
</reference>
<protein>
    <submittedName>
        <fullName evidence="1">Uncharacterized protein</fullName>
    </submittedName>
</protein>
<gene>
    <name evidence="1" type="ORF">CCMP2556_LOCUS36184</name>
</gene>
<feature type="non-terminal residue" evidence="1">
    <location>
        <position position="1246"/>
    </location>
</feature>
<feature type="non-terminal residue" evidence="1">
    <location>
        <position position="1"/>
    </location>
</feature>
<comment type="caution">
    <text evidence="1">The sequence shown here is derived from an EMBL/GenBank/DDBJ whole genome shotgun (WGS) entry which is preliminary data.</text>
</comment>
<evidence type="ECO:0000313" key="1">
    <source>
        <dbReference type="EMBL" id="CAK9073472.1"/>
    </source>
</evidence>
<proteinExistence type="predicted"/>
<sequence length="1246" mass="137862">LALRSSEHGVIGACFGEIIRFVRLVEPEFAIHEGGSERATTEAFTLTPQCVDRMLQQVNSAGTVQEDFEQALSFCARLGFAVQNAQPDLPSNCTKTCFQIPVGIGHLIHKGLWSTVAFSHTARWEPDCDAAPLQRRVRALASQMQNAGDQPQIFVGAKEFQPANAMYSNLADDLCEWVEAIVSQSEDPSQASDALEQYVIWLNSMREATSNRRFAEYAWESVSCKLGGGKYNPVLQSVGRYRACFLLQCLLFSMHLKSASSVAASLRRAFALLPDVWSKTLEDLFSCMTTPSGATMSRARLYLDCSFMHIMRHRHADLVRQKSVIFALVDSSPQGNHNWMMTEYFGVQGEKLLHAADLVRCNASFKDMADLSRSDLEANLDNMDEVQAVCFHHTCPPTALGLRHATLAHKVHAILHSFRLESSSWSSVQGLLDCIFAITSDQGTESEVSLATVPLQSMFPYWTQQGQIEFEVDAGANVDIPEQGAERDPDPDSLSFTKSLYVAGMFHLIDGITKDLLKKSLCWSEVKPLLDAVLQFFHGGHNRRHVLRQTWNAAAFGAQPDEAEQGQGEGRDGVQDTSKLVSKVSEAVGSDFFWAYLRMLQCITSILQETSAWTQSCPCHSVETLASLKEVSQARQAGEFVKCPMRGRRAPEVAAGEFAEFINTLVQYNDSRFVMRSVAGLEGEAKDKITLDWSNMKAYIKTACSLKLSAWQHLPLSMLGIGHTDPATARLSAWRSLSEFNELSESAQDAVRPVVRRLLSGDGERQMLAFLREEDSSVWPDLDVFRAQCMFVPILEQSIERRHAVLHQHIKSAPHHSAPFVSVSERKHEILNYVQDKSIDTMAEICESVRAPALVAESLGLQKHPDLAAWWRPERGSLEISTSHAVVAALVYRCDSSAQFLALPSVQKPPRHPQNLPVLLDEAGNQHEIQVVDEAGAAAASSSDAVVPVQPGDSFLTKLMEHHAFQHFCSASTAADVYSIDPSQALPGHSSSLMLPMQQVLTTGLPGARFRVPKCLLDGAATDQASVEFTFEDDCGVPTLPEQQPKHMEIIEGKKHPHVFFRLSSGNIAGKKRMRLDAGFDVTSDHVAVECCAISHFDQTNRQVHLQMSSKEPDLFQRPASMCSFYKWEVVKTCSGLRGIELTPEASAALDLLMTSADNAEEEECLVLSKATEEYKSYEPGLEFLCGAGVVERHELIGDICKWTLTNHGGDKLIPLIIVQKPRRELVDREAKEPQADAHPAAKKPV</sequence>
<evidence type="ECO:0000313" key="2">
    <source>
        <dbReference type="Proteomes" id="UP001642484"/>
    </source>
</evidence>